<dbReference type="Pfam" id="PF01403">
    <property type="entry name" value="Sema"/>
    <property type="match status" value="1"/>
</dbReference>
<keyword evidence="2" id="KW-0325">Glycoprotein</keyword>
<dbReference type="SUPFAM" id="SSF101912">
    <property type="entry name" value="Sema domain"/>
    <property type="match status" value="1"/>
</dbReference>
<feature type="region of interest" description="Disordered" evidence="4">
    <location>
        <begin position="839"/>
        <end position="886"/>
    </location>
</feature>
<sequence>MTSLSTIALCSLFLVTSGFPENLVPVSDDAGDSVRVFTGDDVTNSERLQFLQKIRPISFNGEKRMAIAAREAIYFLRPSKFSATIPSSEIDYDEVLTWKSNNKTRDLCMMKGQPKEVCYNFINVVEATNQNQLLVCGTNSFTPLCTKYQMALEGRKVILTDLGRKISGKHRCPYGPNQPSSSIFSGGSLYSATFQTFSGGSPVISRTMGQSPPLSTSDLINEPSFVRMLDDDQRILFFFNEISELSGGERRSIAQVGQVCKNDVGGKRVLQKTWTTFLKSRLNCSYNGFYLDQIRDVTHPIVTNGRSIVYASFATSQNSLAGSAICSFTLDAVHSSMTGAFQASHDVTSSSSNVGKIPPASSRHPGLCPDEKATDSELLFINSHPQMDKQVEGVLQLTNQGSRWNALAVDPAAGSNNVTMLFIGTEQGYLIRALAPDTRWQKGAILREQNVFDEKRCSRSGEKDERKIIQIILETDSVVVAFPHCVVSVPLSSCAIHRCRSACIGAADPYCGWSGRDCVSYQPGLKFEQNLASALASTPLVRCPDPPSVDEEDTTAQPPTEPISESKRGTSVVIPEPAEVGEEMYSKNHLITVAVVTFTATFVICLSFYLIWKKCCCDRLTRDEVDEFEKKQMEEHRLAISPDDKSASLTRKAQRWVNIFRRNVTPSTTPQITPKNKFVPESRRRRENDYSEAPTLQHRAENARAMRKSSSRLNSTSSVTTSRHDAISDVTPTQPLLASPSNDFYFSDSTLPKHVADAATLRLSPKHPSGSLSSSGGSPSPVYQDGAAETGTFPTASAKLRRRNERVMTQTNEIMRDSDTAIRDFESALLQMEKHGIGVYPPTHSLSGVARQRLDSNDSGKGESPRNSLRTDLEQPVSVYTSRAPRPTSLNLQRCVTQKRQRLLSEPSMGHEVISLQRHHPMRTPSLSSRSQPTTPNSTPQKLSLYQEPSQEVSLYGTLPKQIPGSGRMKGFQPYQPISVREAEEQRRTMARSSIGNGPPNLYPSLQVRGPYAHKMHYPPQQGWSTPPKNHYPSLPHKSSSAPFGQATSNNSYVTGAGFERPATLHRREKLPSVMRQTSMPGTARPGMFVPPPIVPDPV</sequence>
<dbReference type="InterPro" id="IPR001627">
    <property type="entry name" value="Semap_dom"/>
</dbReference>
<evidence type="ECO:0000256" key="5">
    <source>
        <dbReference type="SAM" id="Phobius"/>
    </source>
</evidence>
<dbReference type="PANTHER" id="PTHR11036">
    <property type="entry name" value="SEMAPHORIN"/>
    <property type="match status" value="1"/>
</dbReference>
<organism evidence="8 9">
    <name type="scientific">Clavelina lepadiformis</name>
    <name type="common">Light-bulb sea squirt</name>
    <name type="synonym">Ascidia lepadiformis</name>
    <dbReference type="NCBI Taxonomy" id="159417"/>
    <lineage>
        <taxon>Eukaryota</taxon>
        <taxon>Metazoa</taxon>
        <taxon>Chordata</taxon>
        <taxon>Tunicata</taxon>
        <taxon>Ascidiacea</taxon>
        <taxon>Aplousobranchia</taxon>
        <taxon>Clavelinidae</taxon>
        <taxon>Clavelina</taxon>
    </lineage>
</organism>
<feature type="region of interest" description="Disordered" evidence="4">
    <location>
        <begin position="763"/>
        <end position="802"/>
    </location>
</feature>
<feature type="region of interest" description="Disordered" evidence="4">
    <location>
        <begin position="544"/>
        <end position="570"/>
    </location>
</feature>
<feature type="compositionally biased region" description="Pro residues" evidence="4">
    <location>
        <begin position="1089"/>
        <end position="1099"/>
    </location>
</feature>
<dbReference type="Gene3D" id="3.30.1680.10">
    <property type="entry name" value="ligand-binding face of the semaphorins, domain 2"/>
    <property type="match status" value="1"/>
</dbReference>
<keyword evidence="5" id="KW-0472">Membrane</keyword>
<feature type="region of interest" description="Disordered" evidence="4">
    <location>
        <begin position="667"/>
        <end position="734"/>
    </location>
</feature>
<dbReference type="InterPro" id="IPR027231">
    <property type="entry name" value="Semaphorin"/>
</dbReference>
<evidence type="ECO:0000256" key="4">
    <source>
        <dbReference type="SAM" id="MobiDB-lite"/>
    </source>
</evidence>
<dbReference type="SMART" id="SM00423">
    <property type="entry name" value="PSI"/>
    <property type="match status" value="1"/>
</dbReference>
<feature type="chain" id="PRO_5045901840" description="Sema domain-containing protein" evidence="6">
    <location>
        <begin position="19"/>
        <end position="1099"/>
    </location>
</feature>
<dbReference type="PANTHER" id="PTHR11036:SF12">
    <property type="entry name" value="SEMAPHORIN-6A"/>
    <property type="match status" value="1"/>
</dbReference>
<feature type="signal peptide" evidence="6">
    <location>
        <begin position="1"/>
        <end position="18"/>
    </location>
</feature>
<proteinExistence type="predicted"/>
<feature type="compositionally biased region" description="Polar residues" evidence="4">
    <location>
        <begin position="1037"/>
        <end position="1054"/>
    </location>
</feature>
<dbReference type="Proteomes" id="UP001642483">
    <property type="component" value="Unassembled WGS sequence"/>
</dbReference>
<name>A0ABP0G195_CLALP</name>
<evidence type="ECO:0000256" key="1">
    <source>
        <dbReference type="ARBA" id="ARBA00023157"/>
    </source>
</evidence>
<feature type="compositionally biased region" description="Low complexity" evidence="4">
    <location>
        <begin position="768"/>
        <end position="781"/>
    </location>
</feature>
<dbReference type="SMART" id="SM00630">
    <property type="entry name" value="Sema"/>
    <property type="match status" value="1"/>
</dbReference>
<keyword evidence="6" id="KW-0732">Signal</keyword>
<keyword evidence="5" id="KW-1133">Transmembrane helix</keyword>
<keyword evidence="1" id="KW-1015">Disulfide bond</keyword>
<evidence type="ECO:0000256" key="3">
    <source>
        <dbReference type="PROSITE-ProRule" id="PRU00352"/>
    </source>
</evidence>
<feature type="region of interest" description="Disordered" evidence="4">
    <location>
        <begin position="916"/>
        <end position="952"/>
    </location>
</feature>
<evidence type="ECO:0000256" key="6">
    <source>
        <dbReference type="SAM" id="SignalP"/>
    </source>
</evidence>
<feature type="domain" description="Sema" evidence="7">
    <location>
        <begin position="21"/>
        <end position="491"/>
    </location>
</feature>
<evidence type="ECO:0000259" key="7">
    <source>
        <dbReference type="PROSITE" id="PS51004"/>
    </source>
</evidence>
<feature type="compositionally biased region" description="Low complexity" evidence="4">
    <location>
        <begin position="711"/>
        <end position="721"/>
    </location>
</feature>
<dbReference type="SUPFAM" id="SSF103575">
    <property type="entry name" value="Plexin repeat"/>
    <property type="match status" value="1"/>
</dbReference>
<reference evidence="8 9" key="1">
    <citation type="submission" date="2024-02" db="EMBL/GenBank/DDBJ databases">
        <authorList>
            <person name="Daric V."/>
            <person name="Darras S."/>
        </authorList>
    </citation>
    <scope>NUCLEOTIDE SEQUENCE [LARGE SCALE GENOMIC DNA]</scope>
</reference>
<evidence type="ECO:0000313" key="9">
    <source>
        <dbReference type="Proteomes" id="UP001642483"/>
    </source>
</evidence>
<accession>A0ABP0G195</accession>
<feature type="compositionally biased region" description="Polar residues" evidence="4">
    <location>
        <begin position="925"/>
        <end position="952"/>
    </location>
</feature>
<dbReference type="InterPro" id="IPR015943">
    <property type="entry name" value="WD40/YVTN_repeat-like_dom_sf"/>
</dbReference>
<dbReference type="EMBL" id="CAWYQH010000097">
    <property type="protein sequence ID" value="CAK8684586.1"/>
    <property type="molecule type" value="Genomic_DNA"/>
</dbReference>
<dbReference type="InterPro" id="IPR016201">
    <property type="entry name" value="PSI"/>
</dbReference>
<dbReference type="Gene3D" id="2.130.10.10">
    <property type="entry name" value="YVTN repeat-like/Quinoprotein amine dehydrogenase"/>
    <property type="match status" value="1"/>
</dbReference>
<feature type="region of interest" description="Disordered" evidence="4">
    <location>
        <begin position="1014"/>
        <end position="1099"/>
    </location>
</feature>
<dbReference type="PROSITE" id="PS51004">
    <property type="entry name" value="SEMA"/>
    <property type="match status" value="1"/>
</dbReference>
<keyword evidence="5" id="KW-0812">Transmembrane</keyword>
<feature type="compositionally biased region" description="Basic and acidic residues" evidence="4">
    <location>
        <begin position="678"/>
        <end position="689"/>
    </location>
</feature>
<protein>
    <recommendedName>
        <fullName evidence="7">Sema domain-containing protein</fullName>
    </recommendedName>
</protein>
<feature type="transmembrane region" description="Helical" evidence="5">
    <location>
        <begin position="590"/>
        <end position="612"/>
    </location>
</feature>
<evidence type="ECO:0000313" key="8">
    <source>
        <dbReference type="EMBL" id="CAK8684586.1"/>
    </source>
</evidence>
<keyword evidence="9" id="KW-1185">Reference proteome</keyword>
<gene>
    <name evidence="8" type="ORF">CVLEPA_LOCUS15557</name>
</gene>
<comment type="caution">
    <text evidence="3">Lacks conserved residue(s) required for the propagation of feature annotation.</text>
</comment>
<comment type="caution">
    <text evidence="8">The sequence shown here is derived from an EMBL/GenBank/DDBJ whole genome shotgun (WGS) entry which is preliminary data.</text>
</comment>
<feature type="compositionally biased region" description="Basic and acidic residues" evidence="4">
    <location>
        <begin position="852"/>
        <end position="873"/>
    </location>
</feature>
<evidence type="ECO:0000256" key="2">
    <source>
        <dbReference type="ARBA" id="ARBA00023180"/>
    </source>
</evidence>
<dbReference type="InterPro" id="IPR036352">
    <property type="entry name" value="Semap_dom_sf"/>
</dbReference>